<evidence type="ECO:0000313" key="2">
    <source>
        <dbReference type="Proteomes" id="UP001437256"/>
    </source>
</evidence>
<evidence type="ECO:0000313" key="1">
    <source>
        <dbReference type="EMBL" id="KAL0062448.1"/>
    </source>
</evidence>
<gene>
    <name evidence="1" type="ORF">AAF712_010660</name>
</gene>
<keyword evidence="2" id="KW-1185">Reference proteome</keyword>
<proteinExistence type="predicted"/>
<dbReference type="SUPFAM" id="SSF56112">
    <property type="entry name" value="Protein kinase-like (PK-like)"/>
    <property type="match status" value="1"/>
</dbReference>
<name>A0ABR2ZNY8_9AGAR</name>
<comment type="caution">
    <text evidence="1">The sequence shown here is derived from an EMBL/GenBank/DDBJ whole genome shotgun (WGS) entry which is preliminary data.</text>
</comment>
<dbReference type="EMBL" id="JBBXMP010000104">
    <property type="protein sequence ID" value="KAL0062448.1"/>
    <property type="molecule type" value="Genomic_DNA"/>
</dbReference>
<dbReference type="Pfam" id="PF06293">
    <property type="entry name" value="Kdo"/>
    <property type="match status" value="1"/>
</dbReference>
<organism evidence="1 2">
    <name type="scientific">Marasmius tenuissimus</name>
    <dbReference type="NCBI Taxonomy" id="585030"/>
    <lineage>
        <taxon>Eukaryota</taxon>
        <taxon>Fungi</taxon>
        <taxon>Dikarya</taxon>
        <taxon>Basidiomycota</taxon>
        <taxon>Agaricomycotina</taxon>
        <taxon>Agaricomycetes</taxon>
        <taxon>Agaricomycetidae</taxon>
        <taxon>Agaricales</taxon>
        <taxon>Marasmiineae</taxon>
        <taxon>Marasmiaceae</taxon>
        <taxon>Marasmius</taxon>
    </lineage>
</organism>
<sequence>MVRCPGDGGGYNCGRTNSPLHRAFLASLVLSKRIRTDLRTWIRQTSVVPIAIEDYALPSIIRIQNLHFQIDKKLGIDEAPSYVYLAKLTQLSNLLPARKRVIVKFTQTYSRALHEFCASKGMAPALLGYEELPGGWIGVVMDHLPNVYPLTSPAFSLQEKEERWKKIEGLVRDMHDAGYVHGDLCESNILSAKGSEKDNAPVWIIDFDWGGENGKVSYPYASLDRRLLDGRTGNDLVIRKEDDERVMGNTRRRIFGAGSDMLPLCVQVRVVQ</sequence>
<dbReference type="Gene3D" id="1.10.510.10">
    <property type="entry name" value="Transferase(Phosphotransferase) domain 1"/>
    <property type="match status" value="1"/>
</dbReference>
<accession>A0ABR2ZNY8</accession>
<dbReference type="Proteomes" id="UP001437256">
    <property type="component" value="Unassembled WGS sequence"/>
</dbReference>
<reference evidence="1 2" key="1">
    <citation type="submission" date="2024-05" db="EMBL/GenBank/DDBJ databases">
        <title>A draft genome resource for the thread blight pathogen Marasmius tenuissimus strain MS-2.</title>
        <authorList>
            <person name="Yulfo-Soto G.E."/>
            <person name="Baruah I.K."/>
            <person name="Amoako-Attah I."/>
            <person name="Bukari Y."/>
            <person name="Meinhardt L.W."/>
            <person name="Bailey B.A."/>
            <person name="Cohen S.P."/>
        </authorList>
    </citation>
    <scope>NUCLEOTIDE SEQUENCE [LARGE SCALE GENOMIC DNA]</scope>
    <source>
        <strain evidence="1 2">MS-2</strain>
    </source>
</reference>
<dbReference type="InterPro" id="IPR011009">
    <property type="entry name" value="Kinase-like_dom_sf"/>
</dbReference>
<evidence type="ECO:0008006" key="3">
    <source>
        <dbReference type="Google" id="ProtNLM"/>
    </source>
</evidence>
<protein>
    <recommendedName>
        <fullName evidence="3">Non-specific serine/threonine protein kinase</fullName>
    </recommendedName>
</protein>